<reference evidence="5" key="2">
    <citation type="submission" date="2025-08" db="UniProtKB">
        <authorList>
            <consortium name="RefSeq"/>
        </authorList>
    </citation>
    <scope>IDENTIFICATION</scope>
    <source>
        <tissue evidence="5">Leaf</tissue>
    </source>
</reference>
<dbReference type="Pfam" id="PF00078">
    <property type="entry name" value="RVT_1"/>
    <property type="match status" value="1"/>
</dbReference>
<evidence type="ECO:0000256" key="1">
    <source>
        <dbReference type="SAM" id="MobiDB-lite"/>
    </source>
</evidence>
<evidence type="ECO:0000259" key="3">
    <source>
        <dbReference type="Pfam" id="PF14111"/>
    </source>
</evidence>
<feature type="domain" description="DUF4283" evidence="3">
    <location>
        <begin position="143"/>
        <end position="225"/>
    </location>
</feature>
<organism evidence="4 5">
    <name type="scientific">Spinacia oleracea</name>
    <name type="common">Spinach</name>
    <dbReference type="NCBI Taxonomy" id="3562"/>
    <lineage>
        <taxon>Eukaryota</taxon>
        <taxon>Viridiplantae</taxon>
        <taxon>Streptophyta</taxon>
        <taxon>Embryophyta</taxon>
        <taxon>Tracheophyta</taxon>
        <taxon>Spermatophyta</taxon>
        <taxon>Magnoliopsida</taxon>
        <taxon>eudicotyledons</taxon>
        <taxon>Gunneridae</taxon>
        <taxon>Pentapetalae</taxon>
        <taxon>Caryophyllales</taxon>
        <taxon>Chenopodiaceae</taxon>
        <taxon>Chenopodioideae</taxon>
        <taxon>Anserineae</taxon>
        <taxon>Spinacia</taxon>
    </lineage>
</organism>
<dbReference type="SUPFAM" id="SSF56672">
    <property type="entry name" value="DNA/RNA polymerases"/>
    <property type="match status" value="1"/>
</dbReference>
<evidence type="ECO:0000259" key="2">
    <source>
        <dbReference type="Pfam" id="PF00078"/>
    </source>
</evidence>
<evidence type="ECO:0000313" key="4">
    <source>
        <dbReference type="Proteomes" id="UP000813463"/>
    </source>
</evidence>
<dbReference type="InterPro" id="IPR043502">
    <property type="entry name" value="DNA/RNA_pol_sf"/>
</dbReference>
<dbReference type="GeneID" id="130471371"/>
<dbReference type="PANTHER" id="PTHR33233:SF17">
    <property type="entry name" value="DUF4283 DOMAIN-CONTAINING PROTEIN"/>
    <property type="match status" value="1"/>
</dbReference>
<dbReference type="PANTHER" id="PTHR33233">
    <property type="entry name" value="ENDONUCLEASE/EXONUCLEASE/PHOSPHATASE"/>
    <property type="match status" value="1"/>
</dbReference>
<gene>
    <name evidence="5" type="primary">LOC130471371</name>
</gene>
<evidence type="ECO:0008006" key="6">
    <source>
        <dbReference type="Google" id="ProtNLM"/>
    </source>
</evidence>
<dbReference type="InterPro" id="IPR025558">
    <property type="entry name" value="DUF4283"/>
</dbReference>
<dbReference type="Pfam" id="PF14111">
    <property type="entry name" value="DUF4283"/>
    <property type="match status" value="1"/>
</dbReference>
<dbReference type="SUPFAM" id="SSF56219">
    <property type="entry name" value="DNase I-like"/>
    <property type="match status" value="1"/>
</dbReference>
<accession>A0ABM3RP87</accession>
<protein>
    <recommendedName>
        <fullName evidence="6">Reverse transcriptase domain-containing protein</fullName>
    </recommendedName>
</protein>
<dbReference type="Proteomes" id="UP000813463">
    <property type="component" value="Chromosome 4"/>
</dbReference>
<dbReference type="InterPro" id="IPR036691">
    <property type="entry name" value="Endo/exonu/phosph_ase_sf"/>
</dbReference>
<proteinExistence type="predicted"/>
<sequence length="986" mass="111166">MGRKKKSASNHQNKDNGSNVEPVATPKITNFTPVSLPVQTQSRNDLASMGNLLLHLWFILVQRSLMVSLSRLGVEYLNLLYREQGPPSVQRRLAMPAPPPAWSSLFHRSPLTGKGATLQFVAPVVKEGKKLAQLQKTEVDAMTERWISSLVMYVVGDVPTIASVKRYIAANWNQVGVPNVFLHDDGYFVIKFSSLAERDEILCKGPYTFFNKPVIIKPWTAAFNFYEEVLKSCDSLSRIASLLGVPVCADDCTTRQQRVSFARLLVEMDVTANLPDHVWIEDINGTEFKQQVVYDWKPSYCKQCQMPGHNCDAVPVRKEPPVVKKVWVPKKQQNKMTTTTVVVTPTATPVNQAMPMTHSRADAGWRVATKGTRSVPIVTSNTFCPLVEDASDEELEEDEDEGALEGDLDAILPPDPLSILETRVKASKYPVVRKKFGRNWCWLENYLYCPRGRIWVGWQASLVSVKLVKSHEQVIHMEVCDLHGVFMFYFSAVYGLHTIDDRKHLWSELGGISVSVGNSPWLISGDFNALLDVQDRVNGNPVSLAEVRDFSAFVDTYQLVELKSSGHYFSCPILINCLPDDKGGGRPFRFFNYLADHHDFLPTVKLCWRHASGSTMASVWSRLKMIKQKLKNLHHQEYRGIHEKIEQARHQLSSVQTQLQQLHGDTLLLGQEQACATHLRKWLRIEESALRQKSRLQWLRAGDANNKFFFAAVKERYRINKISVLLDDNNNKLDKVDDIQAEIMKFYGSLLGSCAPTLPMIDIPVMRDGSTLSYQERALLCRPVTTREIDEALKGIDDSKAPGIDGLNAVFFKKSWEVIKADVYSAILDFFDHKKLLPQINCTTITLVPKISNPTKVKDFRPIACCTTLYKIISKILTSRLQMVVGSVVSECQAGFIPGRHIADNIMLATGLVKGYNRKHLSPKCMIKVDLKKAYDSIEWSFLVDVMRSLGFPDLFIDWIVVCISSVTYSILLNGKPCPPFAAKRG</sequence>
<dbReference type="RefSeq" id="XP_056697419.1">
    <property type="nucleotide sequence ID" value="XM_056841441.1"/>
</dbReference>
<dbReference type="InterPro" id="IPR000477">
    <property type="entry name" value="RT_dom"/>
</dbReference>
<feature type="domain" description="Reverse transcriptase" evidence="2">
    <location>
        <begin position="855"/>
        <end position="966"/>
    </location>
</feature>
<feature type="compositionally biased region" description="Polar residues" evidence="1">
    <location>
        <begin position="9"/>
        <end position="19"/>
    </location>
</feature>
<keyword evidence="4" id="KW-1185">Reference proteome</keyword>
<reference evidence="4" key="1">
    <citation type="journal article" date="2021" name="Nat. Commun.">
        <title>Genomic analyses provide insights into spinach domestication and the genetic basis of agronomic traits.</title>
        <authorList>
            <person name="Cai X."/>
            <person name="Sun X."/>
            <person name="Xu C."/>
            <person name="Sun H."/>
            <person name="Wang X."/>
            <person name="Ge C."/>
            <person name="Zhang Z."/>
            <person name="Wang Q."/>
            <person name="Fei Z."/>
            <person name="Jiao C."/>
            <person name="Wang Q."/>
        </authorList>
    </citation>
    <scope>NUCLEOTIDE SEQUENCE [LARGE SCALE GENOMIC DNA]</scope>
    <source>
        <strain evidence="4">cv. Varoflay</strain>
    </source>
</reference>
<evidence type="ECO:0000313" key="5">
    <source>
        <dbReference type="RefSeq" id="XP_056697419.1"/>
    </source>
</evidence>
<feature type="region of interest" description="Disordered" evidence="1">
    <location>
        <begin position="1"/>
        <end position="26"/>
    </location>
</feature>
<dbReference type="CDD" id="cd01650">
    <property type="entry name" value="RT_nLTR_like"/>
    <property type="match status" value="1"/>
</dbReference>
<name>A0ABM3RP87_SPIOL</name>